<accession>A0A7S8WH84</accession>
<evidence type="ECO:0000313" key="1">
    <source>
        <dbReference type="EMBL" id="QPF15200.1"/>
    </source>
</evidence>
<protein>
    <submittedName>
        <fullName evidence="1">Uncharacterized protein</fullName>
    </submittedName>
</protein>
<geneLocation type="plasmid" evidence="1 2">
    <name>unnamed1774</name>
</geneLocation>
<sequence>MPEGLQVYNEKAELILDLTDLTGKVFGYIEVPQQYANTSYSVTDSRFINAHPFIFSPDNSLADYTTWRVYDYNTEYADSSGHVRMRKNLLYIFIGELVGDTLTINVNCYSSGDTPIRIYYGAY</sequence>
<evidence type="ECO:0000313" key="2">
    <source>
        <dbReference type="Proteomes" id="UP000594659"/>
    </source>
</evidence>
<gene>
    <name evidence="1" type="ORF">IMO23_18450</name>
</gene>
<dbReference type="RefSeq" id="WP_046693284.1">
    <property type="nucleotide sequence ID" value="NZ_CAUZGK010000013.1"/>
</dbReference>
<proteinExistence type="predicted"/>
<keyword evidence="1" id="KW-0614">Plasmid</keyword>
<organism evidence="1 2">
    <name type="scientific">Acinetobacter baumannii</name>
    <dbReference type="NCBI Taxonomy" id="470"/>
    <lineage>
        <taxon>Bacteria</taxon>
        <taxon>Pseudomonadati</taxon>
        <taxon>Pseudomonadota</taxon>
        <taxon>Gammaproteobacteria</taxon>
        <taxon>Moraxellales</taxon>
        <taxon>Moraxellaceae</taxon>
        <taxon>Acinetobacter</taxon>
        <taxon>Acinetobacter calcoaceticus/baumannii complex</taxon>
    </lineage>
</organism>
<name>A0A7S8WH84_ACIBA</name>
<reference evidence="1 2" key="1">
    <citation type="submission" date="2020-09" db="EMBL/GenBank/DDBJ databases">
        <title>Resistance determinants and their genetic context in bacteria from a longitudinal study of pigs reared under conventional and antibiotic-free husbandry practices.</title>
        <authorList>
            <person name="Poulin-Laprade D."/>
            <person name="Brouard J.-S."/>
            <person name="Gagnon N."/>
            <person name="Turcotte A."/>
            <person name="Langlois A."/>
            <person name="Matte J.J."/>
            <person name="Carrillo C.D."/>
            <person name="Zaheer R."/>
            <person name="McAllister T."/>
            <person name="Topp E."/>
            <person name="Talbot G."/>
        </authorList>
    </citation>
    <scope>NUCLEOTIDE SEQUENCE [LARGE SCALE GENOMIC DNA]</scope>
    <source>
        <strain evidence="1 2">Res13-Abat-PEA21-P4-01-A</strain>
        <plasmid evidence="1 2">unnamed1774</plasmid>
    </source>
</reference>
<dbReference type="Proteomes" id="UP000594659">
    <property type="component" value="Plasmid unnamed1774"/>
</dbReference>
<dbReference type="AlphaFoldDB" id="A0A7S8WH84"/>
<dbReference type="EMBL" id="CP062920">
    <property type="protein sequence ID" value="QPF15200.1"/>
    <property type="molecule type" value="Genomic_DNA"/>
</dbReference>